<dbReference type="GO" id="GO:0005829">
    <property type="term" value="C:cytosol"/>
    <property type="evidence" value="ECO:0007669"/>
    <property type="project" value="TreeGrafter"/>
</dbReference>
<dbReference type="EMBL" id="PJQM01000234">
    <property type="protein sequence ID" value="RCI06083.1"/>
    <property type="molecule type" value="Genomic_DNA"/>
</dbReference>
<evidence type="ECO:0000256" key="2">
    <source>
        <dbReference type="ARBA" id="ARBA00022801"/>
    </source>
</evidence>
<dbReference type="Pfam" id="PF01735">
    <property type="entry name" value="PLA2_B"/>
    <property type="match status" value="1"/>
</dbReference>
<dbReference type="EC" id="3.1.1.5" evidence="6"/>
<dbReference type="InterPro" id="IPR016035">
    <property type="entry name" value="Acyl_Trfase/lysoPLipase"/>
</dbReference>
<evidence type="ECO:0000256" key="1">
    <source>
        <dbReference type="ARBA" id="ARBA00008780"/>
    </source>
</evidence>
<comment type="catalytic activity">
    <reaction evidence="6">
        <text>a 1-acyl-sn-glycero-3-phosphocholine + H2O = sn-glycerol 3-phosphocholine + a fatty acid + H(+)</text>
        <dbReference type="Rhea" id="RHEA:15177"/>
        <dbReference type="ChEBI" id="CHEBI:15377"/>
        <dbReference type="ChEBI" id="CHEBI:15378"/>
        <dbReference type="ChEBI" id="CHEBI:16870"/>
        <dbReference type="ChEBI" id="CHEBI:28868"/>
        <dbReference type="ChEBI" id="CHEBI:58168"/>
        <dbReference type="EC" id="3.1.1.5"/>
    </reaction>
</comment>
<evidence type="ECO:0000313" key="8">
    <source>
        <dbReference type="EMBL" id="RCI06083.1"/>
    </source>
</evidence>
<dbReference type="AlphaFoldDB" id="A0A367KV46"/>
<evidence type="ECO:0000259" key="7">
    <source>
        <dbReference type="PROSITE" id="PS51210"/>
    </source>
</evidence>
<dbReference type="GO" id="GO:0046475">
    <property type="term" value="P:glycerophospholipid catabolic process"/>
    <property type="evidence" value="ECO:0007669"/>
    <property type="project" value="TreeGrafter"/>
</dbReference>
<dbReference type="Proteomes" id="UP000253551">
    <property type="component" value="Unassembled WGS sequence"/>
</dbReference>
<dbReference type="STRING" id="4846.A0A367KV46"/>
<comment type="similarity">
    <text evidence="1 6">Belongs to the lysophospholipase family.</text>
</comment>
<keyword evidence="2 5" id="KW-0378">Hydrolase</keyword>
<feature type="domain" description="PLA2c" evidence="7">
    <location>
        <begin position="1"/>
        <end position="287"/>
    </location>
</feature>
<evidence type="ECO:0000313" key="9">
    <source>
        <dbReference type="Proteomes" id="UP000253551"/>
    </source>
</evidence>
<dbReference type="SUPFAM" id="SSF52151">
    <property type="entry name" value="FabD/lysophospholipase-like"/>
    <property type="match status" value="1"/>
</dbReference>
<evidence type="ECO:0000256" key="5">
    <source>
        <dbReference type="PROSITE-ProRule" id="PRU00555"/>
    </source>
</evidence>
<keyword evidence="3 5" id="KW-0442">Lipid degradation</keyword>
<sequence length="287" mass="33254">MWAFGRAFEHGKNKERLPEQTLDILMGMFGSAFAASLVHFYQEIRSFLPTGSLNKIDDTIRRYESSMSSYHPISPSSFPNPFYRIPETVKTSKGHTIKRPGALINSKELYLMDAGMDNNIPFYPFFREGRDVDVILAVDLSADIQTAPHFDRAESYIKRRDIKGWPTGAGWPKQADHSDNKYPLGSCTIFDSEAKEEVTTLETDQTEKERSVTLAYFPFIVNKTFDPEFDPQEEEFCSTWNFIYNQEQVRKVTGLAEANWNDNIEKMRYVLKRAWQKKRDARLQSKK</sequence>
<reference evidence="8 9" key="1">
    <citation type="journal article" date="2018" name="G3 (Bethesda)">
        <title>Phylogenetic and Phylogenomic Definition of Rhizopus Species.</title>
        <authorList>
            <person name="Gryganskyi A.P."/>
            <person name="Golan J."/>
            <person name="Dolatabadi S."/>
            <person name="Mondo S."/>
            <person name="Robb S."/>
            <person name="Idnurm A."/>
            <person name="Muszewska A."/>
            <person name="Steczkiewicz K."/>
            <person name="Masonjones S."/>
            <person name="Liao H.L."/>
            <person name="Gajdeczka M.T."/>
            <person name="Anike F."/>
            <person name="Vuek A."/>
            <person name="Anishchenko I.M."/>
            <person name="Voigt K."/>
            <person name="de Hoog G.S."/>
            <person name="Smith M.E."/>
            <person name="Heitman J."/>
            <person name="Vilgalys R."/>
            <person name="Stajich J.E."/>
        </authorList>
    </citation>
    <scope>NUCLEOTIDE SEQUENCE [LARGE SCALE GENOMIC DNA]</scope>
    <source>
        <strain evidence="8 9">LSU 92-RS-03</strain>
    </source>
</reference>
<gene>
    <name evidence="8" type="ORF">CU098_002266</name>
</gene>
<evidence type="ECO:0000256" key="3">
    <source>
        <dbReference type="ARBA" id="ARBA00022963"/>
    </source>
</evidence>
<keyword evidence="4 5" id="KW-0443">Lipid metabolism</keyword>
<evidence type="ECO:0000256" key="6">
    <source>
        <dbReference type="RuleBase" id="RU362103"/>
    </source>
</evidence>
<dbReference type="OrthoDB" id="6121437at2759"/>
<protein>
    <recommendedName>
        <fullName evidence="6">Lysophospholipase</fullName>
        <ecNumber evidence="6">3.1.1.5</ecNumber>
    </recommendedName>
</protein>
<keyword evidence="9" id="KW-1185">Reference proteome</keyword>
<comment type="caution">
    <text evidence="8">The sequence shown here is derived from an EMBL/GenBank/DDBJ whole genome shotgun (WGS) entry which is preliminary data.</text>
</comment>
<dbReference type="GO" id="GO:0004622">
    <property type="term" value="F:phosphatidylcholine lysophospholipase activity"/>
    <property type="evidence" value="ECO:0007669"/>
    <property type="project" value="UniProtKB-EC"/>
</dbReference>
<name>A0A367KV46_RHIST</name>
<dbReference type="PANTHER" id="PTHR10728">
    <property type="entry name" value="CYTOSOLIC PHOSPHOLIPASE A2"/>
    <property type="match status" value="1"/>
</dbReference>
<organism evidence="8 9">
    <name type="scientific">Rhizopus stolonifer</name>
    <name type="common">Rhizopus nigricans</name>
    <dbReference type="NCBI Taxonomy" id="4846"/>
    <lineage>
        <taxon>Eukaryota</taxon>
        <taxon>Fungi</taxon>
        <taxon>Fungi incertae sedis</taxon>
        <taxon>Mucoromycota</taxon>
        <taxon>Mucoromycotina</taxon>
        <taxon>Mucoromycetes</taxon>
        <taxon>Mucorales</taxon>
        <taxon>Mucorineae</taxon>
        <taxon>Rhizopodaceae</taxon>
        <taxon>Rhizopus</taxon>
    </lineage>
</organism>
<proteinExistence type="inferred from homology"/>
<dbReference type="PROSITE" id="PS51210">
    <property type="entry name" value="PLA2C"/>
    <property type="match status" value="1"/>
</dbReference>
<evidence type="ECO:0000256" key="4">
    <source>
        <dbReference type="ARBA" id="ARBA00023098"/>
    </source>
</evidence>
<dbReference type="Gene3D" id="3.40.1090.10">
    <property type="entry name" value="Cytosolic phospholipase A2 catalytic domain"/>
    <property type="match status" value="1"/>
</dbReference>
<dbReference type="GO" id="GO:0004623">
    <property type="term" value="F:phospholipase A2 activity"/>
    <property type="evidence" value="ECO:0007669"/>
    <property type="project" value="TreeGrafter"/>
</dbReference>
<dbReference type="PANTHER" id="PTHR10728:SF40">
    <property type="entry name" value="PATATIN FAMILY PROTEIN"/>
    <property type="match status" value="1"/>
</dbReference>
<accession>A0A367KV46</accession>
<dbReference type="InterPro" id="IPR002642">
    <property type="entry name" value="LysoPLipase_cat_dom"/>
</dbReference>